<feature type="domain" description="Concentrative nucleoside transporter C-terminal" evidence="9">
    <location>
        <begin position="200"/>
        <end position="407"/>
    </location>
</feature>
<sequence>MHIRGCIGIILLVCTGILFSADRRQIRPRIILACLGLQVAIGFIVLRIPAGQALLRAISGMVTHLLAYGDEGGRFLFGALVGPRMNTVFPGEGYVFAFQVLPSLVYVSALIAILYHCGIMQAFARVSGRGLQWLAGTSSVESLGAIITIFVGQSELPVALGPYLATMGGTELFSVLCSGTASVSGATLVGYVGLGIPAHYLVAASFMAIPGGLLFAKLLEPLPPGVPPTPLATGDTAYHRAFFESVMEGALNGTRTAVSVAAMLVACIGLIALVNGILQGVGGVVGWPALSLEYLMGLLFAPVAWLLGVPLSECGTVGSVLGLKMAVNEFVAYLHLGPDIRGGVLSPRAAAIASFALCGFANLSSIGLLVAAFGSQCPDRREEVARRSARAVLAGMLSNLLSAAIAGIIIQ</sequence>
<feature type="transmembrane region" description="Helical" evidence="7">
    <location>
        <begin position="130"/>
        <end position="152"/>
    </location>
</feature>
<feature type="transmembrane region" description="Helical" evidence="7">
    <location>
        <begin position="349"/>
        <end position="371"/>
    </location>
</feature>
<proteinExistence type="inferred from homology"/>
<feature type="transmembrane region" description="Helical" evidence="7">
    <location>
        <begin position="30"/>
        <end position="46"/>
    </location>
</feature>
<evidence type="ECO:0000256" key="6">
    <source>
        <dbReference type="ARBA" id="ARBA00023136"/>
    </source>
</evidence>
<keyword evidence="3" id="KW-1003">Cell membrane</keyword>
<dbReference type="InterPro" id="IPR002668">
    <property type="entry name" value="CNT_N_dom"/>
</dbReference>
<reference evidence="11 12" key="1">
    <citation type="submission" date="2012-11" db="EMBL/GenBank/DDBJ databases">
        <title>Whole genome sequence of Gluconacetobacter europaeus NBRC3261.</title>
        <authorList>
            <person name="Azuma Y."/>
            <person name="Higashiura N."/>
            <person name="Hirakawa H."/>
            <person name="Matsushita K."/>
        </authorList>
    </citation>
    <scope>NUCLEOTIDE SEQUENCE [LARGE SCALE GENOMIC DNA]</scope>
    <source>
        <strain evidence="11 12">NBRC 3261</strain>
    </source>
</reference>
<feature type="transmembrane region" description="Helical" evidence="7">
    <location>
        <begin position="285"/>
        <end position="307"/>
    </location>
</feature>
<feature type="transmembrane region" description="Helical" evidence="7">
    <location>
        <begin position="172"/>
        <end position="193"/>
    </location>
</feature>
<feature type="transmembrane region" description="Helical" evidence="7">
    <location>
        <begin position="94"/>
        <end position="118"/>
    </location>
</feature>
<gene>
    <name evidence="11" type="ORF">Geu3261_0045_012</name>
</gene>
<dbReference type="Proteomes" id="UP000032675">
    <property type="component" value="Unassembled WGS sequence"/>
</dbReference>
<dbReference type="GO" id="GO:0005337">
    <property type="term" value="F:nucleoside transmembrane transporter activity"/>
    <property type="evidence" value="ECO:0007669"/>
    <property type="project" value="InterPro"/>
</dbReference>
<feature type="domain" description="Nucleoside transporter/FeoB GTPase Gate" evidence="10">
    <location>
        <begin position="97"/>
        <end position="195"/>
    </location>
</feature>
<dbReference type="InterPro" id="IPR011657">
    <property type="entry name" value="CNT_C_dom"/>
</dbReference>
<feature type="transmembrane region" description="Helical" evidence="7">
    <location>
        <begin position="391"/>
        <end position="410"/>
    </location>
</feature>
<evidence type="ECO:0000259" key="8">
    <source>
        <dbReference type="Pfam" id="PF01773"/>
    </source>
</evidence>
<feature type="transmembrane region" description="Helical" evidence="7">
    <location>
        <begin position="257"/>
        <end position="278"/>
    </location>
</feature>
<feature type="transmembrane region" description="Helical" evidence="7">
    <location>
        <begin position="200"/>
        <end position="219"/>
    </location>
</feature>
<name>A0A0D6PZ28_KOMEU</name>
<evidence type="ECO:0000313" key="11">
    <source>
        <dbReference type="EMBL" id="GAN96010.1"/>
    </source>
</evidence>
<feature type="domain" description="Concentrative nucleoside transporter N-terminal" evidence="8">
    <location>
        <begin position="7"/>
        <end position="80"/>
    </location>
</feature>
<evidence type="ECO:0000256" key="7">
    <source>
        <dbReference type="SAM" id="Phobius"/>
    </source>
</evidence>
<evidence type="ECO:0000259" key="9">
    <source>
        <dbReference type="Pfam" id="PF07662"/>
    </source>
</evidence>
<accession>A0A0D6PZ28</accession>
<dbReference type="Pfam" id="PF01773">
    <property type="entry name" value="Nucleos_tra2_N"/>
    <property type="match status" value="1"/>
</dbReference>
<keyword evidence="5 7" id="KW-1133">Transmembrane helix</keyword>
<keyword evidence="6 7" id="KW-0472">Membrane</keyword>
<dbReference type="PANTHER" id="PTHR10590:SF4">
    <property type="entry name" value="SOLUTE CARRIER FAMILY 28 MEMBER 3"/>
    <property type="match status" value="1"/>
</dbReference>
<evidence type="ECO:0000256" key="1">
    <source>
        <dbReference type="ARBA" id="ARBA00004651"/>
    </source>
</evidence>
<comment type="caution">
    <text evidence="11">The sequence shown here is derived from an EMBL/GenBank/DDBJ whole genome shotgun (WGS) entry which is preliminary data.</text>
</comment>
<dbReference type="Pfam" id="PF07662">
    <property type="entry name" value="Nucleos_tra2_C"/>
    <property type="match status" value="1"/>
</dbReference>
<dbReference type="AlphaFoldDB" id="A0A0D6PZ28"/>
<dbReference type="RefSeq" id="WP_048850589.1">
    <property type="nucleotide sequence ID" value="NZ_BANI01000042.1"/>
</dbReference>
<evidence type="ECO:0000256" key="2">
    <source>
        <dbReference type="ARBA" id="ARBA00009033"/>
    </source>
</evidence>
<organism evidence="11 12">
    <name type="scientific">Komagataeibacter europaeus NBRC 3261</name>
    <dbReference type="NCBI Taxonomy" id="1234669"/>
    <lineage>
        <taxon>Bacteria</taxon>
        <taxon>Pseudomonadati</taxon>
        <taxon>Pseudomonadota</taxon>
        <taxon>Alphaproteobacteria</taxon>
        <taxon>Acetobacterales</taxon>
        <taxon>Acetobacteraceae</taxon>
        <taxon>Komagataeibacter</taxon>
    </lineage>
</organism>
<keyword evidence="4 7" id="KW-0812">Transmembrane</keyword>
<evidence type="ECO:0000313" key="12">
    <source>
        <dbReference type="Proteomes" id="UP000032675"/>
    </source>
</evidence>
<dbReference type="GO" id="GO:0015293">
    <property type="term" value="F:symporter activity"/>
    <property type="evidence" value="ECO:0007669"/>
    <property type="project" value="TreeGrafter"/>
</dbReference>
<comment type="subcellular location">
    <subcellularLocation>
        <location evidence="1">Cell membrane</location>
        <topology evidence="1">Multi-pass membrane protein</topology>
    </subcellularLocation>
</comment>
<evidence type="ECO:0000256" key="5">
    <source>
        <dbReference type="ARBA" id="ARBA00022989"/>
    </source>
</evidence>
<dbReference type="InterPro" id="IPR008276">
    <property type="entry name" value="C_nuclsd_transpt"/>
</dbReference>
<dbReference type="EMBL" id="BANI01000042">
    <property type="protein sequence ID" value="GAN96010.1"/>
    <property type="molecule type" value="Genomic_DNA"/>
</dbReference>
<dbReference type="PANTHER" id="PTHR10590">
    <property type="entry name" value="SODIUM/NUCLEOSIDE COTRANSPORTER"/>
    <property type="match status" value="1"/>
</dbReference>
<evidence type="ECO:0000256" key="3">
    <source>
        <dbReference type="ARBA" id="ARBA00022475"/>
    </source>
</evidence>
<dbReference type="GO" id="GO:0005886">
    <property type="term" value="C:plasma membrane"/>
    <property type="evidence" value="ECO:0007669"/>
    <property type="project" value="UniProtKB-SubCell"/>
</dbReference>
<evidence type="ECO:0000256" key="4">
    <source>
        <dbReference type="ARBA" id="ARBA00022692"/>
    </source>
</evidence>
<evidence type="ECO:0000259" key="10">
    <source>
        <dbReference type="Pfam" id="PF07670"/>
    </source>
</evidence>
<comment type="similarity">
    <text evidence="2">Belongs to the concentrative nucleoside transporter (CNT) (TC 2.A.41) family.</text>
</comment>
<dbReference type="InterPro" id="IPR011642">
    <property type="entry name" value="Gate_dom"/>
</dbReference>
<protein>
    <submittedName>
        <fullName evidence="11">Nucleoside permease</fullName>
    </submittedName>
</protein>
<dbReference type="Pfam" id="PF07670">
    <property type="entry name" value="Gate"/>
    <property type="match status" value="1"/>
</dbReference>